<dbReference type="GO" id="GO:0005737">
    <property type="term" value="C:cytoplasm"/>
    <property type="evidence" value="ECO:0007669"/>
    <property type="project" value="UniProtKB-SubCell"/>
</dbReference>
<keyword evidence="9 10" id="KW-0742">SOS response</keyword>
<comment type="caution">
    <text evidence="12">The sequence shown here is derived from an EMBL/GenBank/DDBJ whole genome shotgun (WGS) entry which is preliminary data.</text>
</comment>
<dbReference type="InterPro" id="IPR003395">
    <property type="entry name" value="RecF/RecN/SMC_N"/>
</dbReference>
<reference evidence="12" key="2">
    <citation type="journal article" date="2021" name="Microbiome">
        <title>Successional dynamics and alternative stable states in a saline activated sludge microbial community over 9 years.</title>
        <authorList>
            <person name="Wang Y."/>
            <person name="Ye J."/>
            <person name="Ju F."/>
            <person name="Liu L."/>
            <person name="Boyd J.A."/>
            <person name="Deng Y."/>
            <person name="Parks D.H."/>
            <person name="Jiang X."/>
            <person name="Yin X."/>
            <person name="Woodcroft B.J."/>
            <person name="Tyson G.W."/>
            <person name="Hugenholtz P."/>
            <person name="Polz M.F."/>
            <person name="Zhang T."/>
        </authorList>
    </citation>
    <scope>NUCLEOTIDE SEQUENCE</scope>
    <source>
        <strain evidence="12">HKST-UBA80</strain>
    </source>
</reference>
<comment type="similarity">
    <text evidence="2 9 10">Belongs to the RecF family.</text>
</comment>
<keyword evidence="9 10" id="KW-0227">DNA damage</keyword>
<evidence type="ECO:0000256" key="8">
    <source>
        <dbReference type="ARBA" id="ARBA00023125"/>
    </source>
</evidence>
<dbReference type="Gene3D" id="1.20.1050.90">
    <property type="entry name" value="RecF/RecN/SMC, N-terminal domain"/>
    <property type="match status" value="1"/>
</dbReference>
<evidence type="ECO:0000256" key="3">
    <source>
        <dbReference type="ARBA" id="ARBA00020170"/>
    </source>
</evidence>
<dbReference type="GO" id="GO:0006302">
    <property type="term" value="P:double-strand break repair"/>
    <property type="evidence" value="ECO:0007669"/>
    <property type="project" value="TreeGrafter"/>
</dbReference>
<evidence type="ECO:0000313" key="13">
    <source>
        <dbReference type="Proteomes" id="UP000714817"/>
    </source>
</evidence>
<evidence type="ECO:0000256" key="7">
    <source>
        <dbReference type="ARBA" id="ARBA00022840"/>
    </source>
</evidence>
<sequence length="354" mass="40560">MLITKIKLTNYRNHELLELKFNGQSFIIKGPNGIGKSNILEAIHLVSTTKSLRTKYDRDLINHNADVAHIEIVVKDQGSKPQLAFEEELMLSIQKSQTYPNASKKVVKINKVPKALRDFSGKIKSVLFTPDDLDILSGPPSDRRKYIDAIMFQSNESYKSAHLKYTKAIRHRNKILEKIAKTGHGHNLLPVWNEIILLNGEIIQKNRRELFEILGKKAQVYLEELDPQNSRLKINYLENHISEKRLEEYSQKEIYTRSTLVGPHRDDFEVDYNNYNSAFFSSRGQQRTIMLAIKMAEMDHIAQATGIRPILLLDDIFSELDPKHKEAVMNITNLQQTIITTAIDSKNGLEIGAL</sequence>
<name>A0A955IWU9_UNCKA</name>
<organism evidence="12 13">
    <name type="scientific">candidate division WWE3 bacterium</name>
    <dbReference type="NCBI Taxonomy" id="2053526"/>
    <lineage>
        <taxon>Bacteria</taxon>
        <taxon>Katanobacteria</taxon>
    </lineage>
</organism>
<evidence type="ECO:0000256" key="5">
    <source>
        <dbReference type="ARBA" id="ARBA00022705"/>
    </source>
</evidence>
<proteinExistence type="inferred from homology"/>
<dbReference type="GO" id="GO:0003697">
    <property type="term" value="F:single-stranded DNA binding"/>
    <property type="evidence" value="ECO:0007669"/>
    <property type="project" value="UniProtKB-UniRule"/>
</dbReference>
<dbReference type="SUPFAM" id="SSF52540">
    <property type="entry name" value="P-loop containing nucleoside triphosphate hydrolases"/>
    <property type="match status" value="1"/>
</dbReference>
<keyword evidence="5 9" id="KW-0235">DNA replication</keyword>
<dbReference type="InterPro" id="IPR001238">
    <property type="entry name" value="DNA-binding_RecF"/>
</dbReference>
<evidence type="ECO:0000256" key="10">
    <source>
        <dbReference type="RuleBase" id="RU000578"/>
    </source>
</evidence>
<keyword evidence="7 9" id="KW-0067">ATP-binding</keyword>
<evidence type="ECO:0000256" key="4">
    <source>
        <dbReference type="ARBA" id="ARBA00022490"/>
    </source>
</evidence>
<evidence type="ECO:0000256" key="6">
    <source>
        <dbReference type="ARBA" id="ARBA00022741"/>
    </source>
</evidence>
<dbReference type="GO" id="GO:0005524">
    <property type="term" value="F:ATP binding"/>
    <property type="evidence" value="ECO:0007669"/>
    <property type="project" value="UniProtKB-UniRule"/>
</dbReference>
<feature type="domain" description="RecF/RecN/SMC N-terminal" evidence="11">
    <location>
        <begin position="3"/>
        <end position="341"/>
    </location>
</feature>
<dbReference type="NCBIfam" id="TIGR00611">
    <property type="entry name" value="recf"/>
    <property type="match status" value="1"/>
</dbReference>
<comment type="function">
    <text evidence="9 10">The RecF protein is involved in DNA metabolism; it is required for DNA replication and normal SOS inducibility. RecF binds preferentially to single-stranded, linear DNA. It also seems to bind ATP.</text>
</comment>
<dbReference type="InterPro" id="IPR027417">
    <property type="entry name" value="P-loop_NTPase"/>
</dbReference>
<dbReference type="PROSITE" id="PS00617">
    <property type="entry name" value="RECF_1"/>
    <property type="match status" value="1"/>
</dbReference>
<feature type="binding site" evidence="9">
    <location>
        <begin position="30"/>
        <end position="37"/>
    </location>
    <ligand>
        <name>ATP</name>
        <dbReference type="ChEBI" id="CHEBI:30616"/>
    </ligand>
</feature>
<comment type="subcellular location">
    <subcellularLocation>
        <location evidence="1 9 10">Cytoplasm</location>
    </subcellularLocation>
</comment>
<evidence type="ECO:0000313" key="12">
    <source>
        <dbReference type="EMBL" id="MCA9301880.1"/>
    </source>
</evidence>
<dbReference type="EMBL" id="JAGQNY010000002">
    <property type="protein sequence ID" value="MCA9301880.1"/>
    <property type="molecule type" value="Genomic_DNA"/>
</dbReference>
<dbReference type="PROSITE" id="PS00618">
    <property type="entry name" value="RECF_2"/>
    <property type="match status" value="1"/>
</dbReference>
<keyword evidence="8 9" id="KW-0238">DNA-binding</keyword>
<dbReference type="InterPro" id="IPR042174">
    <property type="entry name" value="RecF_2"/>
</dbReference>
<dbReference type="InterPro" id="IPR018078">
    <property type="entry name" value="DNA-binding_RecF_CS"/>
</dbReference>
<reference evidence="12" key="1">
    <citation type="submission" date="2020-04" db="EMBL/GenBank/DDBJ databases">
        <authorList>
            <person name="Zhang T."/>
        </authorList>
    </citation>
    <scope>NUCLEOTIDE SEQUENCE</scope>
    <source>
        <strain evidence="12">HKST-UBA80</strain>
    </source>
</reference>
<dbReference type="PANTHER" id="PTHR32182:SF0">
    <property type="entry name" value="DNA REPLICATION AND REPAIR PROTEIN RECF"/>
    <property type="match status" value="1"/>
</dbReference>
<keyword evidence="4 9" id="KW-0963">Cytoplasm</keyword>
<dbReference type="PANTHER" id="PTHR32182">
    <property type="entry name" value="DNA REPLICATION AND REPAIR PROTEIN RECF"/>
    <property type="match status" value="1"/>
</dbReference>
<accession>A0A955IWU9</accession>
<dbReference type="Gene3D" id="3.40.50.300">
    <property type="entry name" value="P-loop containing nucleotide triphosphate hydrolases"/>
    <property type="match status" value="1"/>
</dbReference>
<dbReference type="AlphaFoldDB" id="A0A955IWU9"/>
<keyword evidence="6 9" id="KW-0547">Nucleotide-binding</keyword>
<dbReference type="HAMAP" id="MF_00365">
    <property type="entry name" value="RecF"/>
    <property type="match status" value="1"/>
</dbReference>
<gene>
    <name evidence="9 12" type="primary">recF</name>
    <name evidence="12" type="ORF">KDA10_00745</name>
</gene>
<dbReference type="GO" id="GO:0009432">
    <property type="term" value="P:SOS response"/>
    <property type="evidence" value="ECO:0007669"/>
    <property type="project" value="UniProtKB-UniRule"/>
</dbReference>
<dbReference type="Proteomes" id="UP000714817">
    <property type="component" value="Unassembled WGS sequence"/>
</dbReference>
<evidence type="ECO:0000256" key="1">
    <source>
        <dbReference type="ARBA" id="ARBA00004496"/>
    </source>
</evidence>
<evidence type="ECO:0000259" key="11">
    <source>
        <dbReference type="Pfam" id="PF02463"/>
    </source>
</evidence>
<dbReference type="GO" id="GO:0000731">
    <property type="term" value="P:DNA synthesis involved in DNA repair"/>
    <property type="evidence" value="ECO:0007669"/>
    <property type="project" value="TreeGrafter"/>
</dbReference>
<dbReference type="Pfam" id="PF02463">
    <property type="entry name" value="SMC_N"/>
    <property type="match status" value="1"/>
</dbReference>
<evidence type="ECO:0000256" key="9">
    <source>
        <dbReference type="HAMAP-Rule" id="MF_00365"/>
    </source>
</evidence>
<evidence type="ECO:0000256" key="2">
    <source>
        <dbReference type="ARBA" id="ARBA00008016"/>
    </source>
</evidence>
<keyword evidence="9 10" id="KW-0234">DNA repair</keyword>
<protein>
    <recommendedName>
        <fullName evidence="3 9">DNA replication and repair protein RecF</fullName>
    </recommendedName>
</protein>
<dbReference type="GO" id="GO:0006260">
    <property type="term" value="P:DNA replication"/>
    <property type="evidence" value="ECO:0007669"/>
    <property type="project" value="UniProtKB-UniRule"/>
</dbReference>